<feature type="chain" id="PRO_5012376549" description="Bacterial Ig domain-containing protein" evidence="1">
    <location>
        <begin position="29"/>
        <end position="535"/>
    </location>
</feature>
<feature type="signal peptide" evidence="1">
    <location>
        <begin position="1"/>
        <end position="28"/>
    </location>
</feature>
<reference evidence="4 6" key="2">
    <citation type="submission" date="2018-07" db="EMBL/GenBank/DDBJ databases">
        <title>The Genome Sequence of Enterococcus sp. DIV0659b.</title>
        <authorList>
            <consortium name="The Broad Institute Genomics Platform"/>
            <consortium name="The Broad Institute Genomic Center for Infectious Diseases"/>
            <person name="Earl A."/>
            <person name="Manson A."/>
            <person name="Schwartman J."/>
            <person name="Gilmore M."/>
            <person name="Abouelleil A."/>
            <person name="Cao P."/>
            <person name="Chapman S."/>
            <person name="Cusick C."/>
            <person name="Shea T."/>
            <person name="Young S."/>
            <person name="Neafsey D."/>
            <person name="Nusbaum C."/>
            <person name="Birren B."/>
        </authorList>
    </citation>
    <scope>NUCLEOTIDE SEQUENCE [LARGE SCALE GENOMIC DNA]</scope>
    <source>
        <strain evidence="4 6">4G2_DIV0659</strain>
    </source>
</reference>
<reference evidence="5" key="1">
    <citation type="submission" date="2017-05" db="EMBL/GenBank/DDBJ databases">
        <title>The Genome Sequence of Enterococcus sp. 4G2_DIV0659.</title>
        <authorList>
            <consortium name="The Broad Institute Genomics Platform"/>
            <consortium name="The Broad Institute Genomic Center for Infectious Diseases"/>
            <person name="Earl A."/>
            <person name="Manson A."/>
            <person name="Schwartman J."/>
            <person name="Gilmore M."/>
            <person name="Abouelleil A."/>
            <person name="Cao P."/>
            <person name="Chapman S."/>
            <person name="Cusick C."/>
            <person name="Shea T."/>
            <person name="Young S."/>
            <person name="Neafsey D."/>
            <person name="Nusbaum C."/>
            <person name="Birren B."/>
        </authorList>
    </citation>
    <scope>NUCLEOTIDE SEQUENCE [LARGE SCALE GENOMIC DNA]</scope>
    <source>
        <strain evidence="5">4G2_DIV0659</strain>
    </source>
</reference>
<name>A0A242CH38_9ENTE</name>
<evidence type="ECO:0000256" key="1">
    <source>
        <dbReference type="SAM" id="SignalP"/>
    </source>
</evidence>
<dbReference type="NCBIfam" id="NF033510">
    <property type="entry name" value="Ca_tandemer"/>
    <property type="match status" value="1"/>
</dbReference>
<evidence type="ECO:0000313" key="5">
    <source>
        <dbReference type="EMBL" id="OTO09564.1"/>
    </source>
</evidence>
<dbReference type="OrthoDB" id="2339378at2"/>
<evidence type="ECO:0000259" key="2">
    <source>
        <dbReference type="Pfam" id="PF17936"/>
    </source>
</evidence>
<feature type="domain" description="Bacterial Ig" evidence="2">
    <location>
        <begin position="371"/>
        <end position="444"/>
    </location>
</feature>
<sequence length="535" mass="58565">MKKKAVQTTIPIAVLLGVFLLNTTEVSAIDTQSSNTNLLQKNRINDPFDVTIGWDIEFESSLPNIHVEDIFLEGRINDTIHQKMLINNAANIGEATLHATKKIPMKKGHEYKINLIYAMKFTKTGTGSIDFNGDKVSSTDPNGNDAKDHLYTKTVTPDKDMDYVITIDYKVPKVSNVYLKLAFDTEGEGGIVEKADLKAPLLDAPEANQKVITGKGQSGNTVEIKDSSDTVLGTSKVNKDGDFSVTAKRPFIYDEVIKGTQITEEGLRSEEAETKVIDTIAPEAPTLEKITTESKEVHGKAEANALVNVTMDSDTYQEHADAKGNFTIFLEKKYDFGTKVSATATDLAGNVSEAATTSVVYANELNVKFTDTITSSDTQLTGETTRGNIDVEIKINSRIYKVTSDENGQFTVDLTREYPVGTKITAKVVDEYGQNKTAETIVAPRVPTISSLQAGQDFVKGSADPNAKILATLHHGEEEYQFEVVSDEAGDFIIELKDDEGKPFKLEIGDSVEIKSVFEDLGMESETAYQGVFSF</sequence>
<dbReference type="RefSeq" id="WP_086329210.1">
    <property type="nucleotide sequence ID" value="NZ_NGLE02000001.1"/>
</dbReference>
<dbReference type="EMBL" id="NGLE01000001">
    <property type="protein sequence ID" value="OTO09564.1"/>
    <property type="molecule type" value="Genomic_DNA"/>
</dbReference>
<keyword evidence="6" id="KW-1185">Reference proteome</keyword>
<keyword evidence="1" id="KW-0732">Signal</keyword>
<evidence type="ECO:0000313" key="6">
    <source>
        <dbReference type="Proteomes" id="UP000195139"/>
    </source>
</evidence>
<comment type="caution">
    <text evidence="5">The sequence shown here is derived from an EMBL/GenBank/DDBJ whole genome shotgun (WGS) entry which is preliminary data.</text>
</comment>
<feature type="domain" description="Bacterial Ig" evidence="2">
    <location>
        <begin position="206"/>
        <end position="278"/>
    </location>
</feature>
<dbReference type="Pfam" id="PF17936">
    <property type="entry name" value="Big_6"/>
    <property type="match status" value="3"/>
</dbReference>
<dbReference type="Gene3D" id="2.60.40.10">
    <property type="entry name" value="Immunoglobulins"/>
    <property type="match status" value="3"/>
</dbReference>
<accession>A0A242CH38</accession>
<feature type="domain" description="FNG" evidence="3">
    <location>
        <begin position="47"/>
        <end position="192"/>
    </location>
</feature>
<protein>
    <recommendedName>
        <fullName evidence="7">Bacterial Ig domain-containing protein</fullName>
    </recommendedName>
</protein>
<feature type="domain" description="Bacterial Ig" evidence="2">
    <location>
        <begin position="281"/>
        <end position="359"/>
    </location>
</feature>
<evidence type="ECO:0000313" key="4">
    <source>
        <dbReference type="EMBL" id="MEI5994755.1"/>
    </source>
</evidence>
<organism evidence="5">
    <name type="scientific">Candidatus Enterococcus mansonii</name>
    <dbReference type="NCBI Taxonomy" id="1834181"/>
    <lineage>
        <taxon>Bacteria</taxon>
        <taxon>Bacillati</taxon>
        <taxon>Bacillota</taxon>
        <taxon>Bacilli</taxon>
        <taxon>Lactobacillales</taxon>
        <taxon>Enterococcaceae</taxon>
        <taxon>Enterococcus</taxon>
    </lineage>
</organism>
<dbReference type="InterPro" id="IPR057034">
    <property type="entry name" value="FNG"/>
</dbReference>
<dbReference type="InterPro" id="IPR013783">
    <property type="entry name" value="Ig-like_fold"/>
</dbReference>
<evidence type="ECO:0008006" key="7">
    <source>
        <dbReference type="Google" id="ProtNLM"/>
    </source>
</evidence>
<dbReference type="EMBL" id="NGLE02000001">
    <property type="protein sequence ID" value="MEI5994755.1"/>
    <property type="molecule type" value="Genomic_DNA"/>
</dbReference>
<dbReference type="InterPro" id="IPR041498">
    <property type="entry name" value="Big_6"/>
</dbReference>
<dbReference type="AlphaFoldDB" id="A0A242CH38"/>
<dbReference type="Pfam" id="PF24424">
    <property type="entry name" value="FNG"/>
    <property type="match status" value="1"/>
</dbReference>
<dbReference type="STRING" id="1834181.A5880_000243"/>
<gene>
    <name evidence="5" type="ORF">A5880_000243</name>
    <name evidence="4" type="ORF">A5880_002341</name>
</gene>
<proteinExistence type="predicted"/>
<dbReference type="Proteomes" id="UP000195139">
    <property type="component" value="Unassembled WGS sequence"/>
</dbReference>
<evidence type="ECO:0000259" key="3">
    <source>
        <dbReference type="Pfam" id="PF24424"/>
    </source>
</evidence>